<evidence type="ECO:0000313" key="3">
    <source>
        <dbReference type="Proteomes" id="UP000094023"/>
    </source>
</evidence>
<dbReference type="Pfam" id="PF08349">
    <property type="entry name" value="DUF1722"/>
    <property type="match status" value="1"/>
</dbReference>
<dbReference type="InterPro" id="IPR013560">
    <property type="entry name" value="DUF1722"/>
</dbReference>
<dbReference type="PATRIC" id="fig|1354337.4.peg.2634"/>
<name>A0A198FHG8_9GAMM</name>
<evidence type="ECO:0000259" key="1">
    <source>
        <dbReference type="Pfam" id="PF08349"/>
    </source>
</evidence>
<organism evidence="2 3">
    <name type="scientific">Proteus myxofaciens ATCC 19692</name>
    <dbReference type="NCBI Taxonomy" id="1354337"/>
    <lineage>
        <taxon>Bacteria</taxon>
        <taxon>Pseudomonadati</taxon>
        <taxon>Pseudomonadota</taxon>
        <taxon>Gammaproteobacteria</taxon>
        <taxon>Enterobacterales</taxon>
        <taxon>Morganellaceae</taxon>
        <taxon>Proteus</taxon>
    </lineage>
</organism>
<proteinExistence type="predicted"/>
<accession>A0A198FHG8</accession>
<dbReference type="EMBL" id="LXEN01000125">
    <property type="protein sequence ID" value="OAT24333.1"/>
    <property type="molecule type" value="Genomic_DNA"/>
</dbReference>
<sequence length="248" mass="28974">MEKKEIFLGVSSKLMSNTPQPLQVSFDKFFREFENEGIQIISLDNIDKKNNSLIYGIIKEGDESLPTDLSPIIPQLASDQFLRPQSLDHFLTQFFALIDFQQQVMTKLTKGALVKFHSRYKYLLMAYSQTTYRELGRYMANIPNEPIFTQFTLDYRDKLFQALSYEPTREGHTNALMHMAGYFKRGLNSEQKQQLSQAILQYRQGNIAFSEPFNLLQRGLSLCPDEYLAEQRYFSPYPSCFDELRTQF</sequence>
<reference evidence="2 3" key="1">
    <citation type="submission" date="2016-04" db="EMBL/GenBank/DDBJ databases">
        <title>ATOL: Assembling a taxonomically balanced genome-scale reconstruction of the evolutionary history of the Enterobacteriaceae.</title>
        <authorList>
            <person name="Plunkett G.III."/>
            <person name="Neeno-Eckwall E.C."/>
            <person name="Glasner J.D."/>
            <person name="Perna N.T."/>
        </authorList>
    </citation>
    <scope>NUCLEOTIDE SEQUENCE [LARGE SCALE GENOMIC DNA]</scope>
    <source>
        <strain evidence="2 3">ATCC 19692</strain>
    </source>
</reference>
<gene>
    <name evidence="2" type="ORF">M983_2565</name>
</gene>
<comment type="caution">
    <text evidence="2">The sequence shown here is derived from an EMBL/GenBank/DDBJ whole genome shotgun (WGS) entry which is preliminary data.</text>
</comment>
<dbReference type="RefSeq" id="WP_066751615.1">
    <property type="nucleotide sequence ID" value="NZ_LXEN01000125.1"/>
</dbReference>
<keyword evidence="3" id="KW-1185">Reference proteome</keyword>
<feature type="domain" description="DUF1722" evidence="1">
    <location>
        <begin position="121"/>
        <end position="238"/>
    </location>
</feature>
<evidence type="ECO:0000313" key="2">
    <source>
        <dbReference type="EMBL" id="OAT24333.1"/>
    </source>
</evidence>
<protein>
    <recommendedName>
        <fullName evidence="1">DUF1722 domain-containing protein</fullName>
    </recommendedName>
</protein>
<dbReference type="PANTHER" id="PTHR30087:SF1">
    <property type="entry name" value="HYPOTHETICAL CYTOSOLIC PROTEIN"/>
    <property type="match status" value="1"/>
</dbReference>
<dbReference type="Proteomes" id="UP000094023">
    <property type="component" value="Unassembled WGS sequence"/>
</dbReference>
<dbReference type="OrthoDB" id="495783at2"/>
<dbReference type="PANTHER" id="PTHR30087">
    <property type="entry name" value="INNER MEMBRANE PROTEIN"/>
    <property type="match status" value="1"/>
</dbReference>
<dbReference type="AlphaFoldDB" id="A0A198FHG8"/>
<dbReference type="STRING" id="1354337.M983_2565"/>